<dbReference type="RefSeq" id="WP_090113734.1">
    <property type="nucleotide sequence ID" value="NZ_FNAT01000006.1"/>
</dbReference>
<dbReference type="STRING" id="521013.SAMN04488567_3274"/>
<dbReference type="AlphaFoldDB" id="A0A1G7HSM5"/>
<dbReference type="Gene3D" id="3.30.1540.10">
    <property type="entry name" value="formyl-coa transferase, domain 3"/>
    <property type="match status" value="1"/>
</dbReference>
<evidence type="ECO:0000256" key="1">
    <source>
        <dbReference type="ARBA" id="ARBA00022679"/>
    </source>
</evidence>
<dbReference type="InterPro" id="IPR003673">
    <property type="entry name" value="CoA-Trfase_fam_III"/>
</dbReference>
<gene>
    <name evidence="2" type="ORF">SAMN04488567_3274</name>
</gene>
<evidence type="ECO:0000313" key="2">
    <source>
        <dbReference type="EMBL" id="SDF03254.1"/>
    </source>
</evidence>
<protein>
    <submittedName>
        <fullName evidence="2">Crotonobetainyl-CoA:carnitine CoA-transferase CaiB</fullName>
    </submittedName>
</protein>
<reference evidence="3" key="1">
    <citation type="submission" date="2016-10" db="EMBL/GenBank/DDBJ databases">
        <authorList>
            <person name="Varghese N."/>
            <person name="Submissions S."/>
        </authorList>
    </citation>
    <scope>NUCLEOTIDE SEQUENCE [LARGE SCALE GENOMIC DNA]</scope>
    <source>
        <strain evidence="3">DSM 21424</strain>
    </source>
</reference>
<dbReference type="InterPro" id="IPR023606">
    <property type="entry name" value="CoA-Trfase_III_dom_1_sf"/>
</dbReference>
<dbReference type="InterPro" id="IPR050483">
    <property type="entry name" value="CoA-transferase_III_domain"/>
</dbReference>
<name>A0A1G7HSM5_9RHOB</name>
<keyword evidence="1 2" id="KW-0808">Transferase</keyword>
<keyword evidence="3" id="KW-1185">Reference proteome</keyword>
<dbReference type="SUPFAM" id="SSF89796">
    <property type="entry name" value="CoA-transferase family III (CaiB/BaiF)"/>
    <property type="match status" value="1"/>
</dbReference>
<dbReference type="Gene3D" id="3.40.50.10540">
    <property type="entry name" value="Crotonobetainyl-coa:carnitine coa-transferase, domain 1"/>
    <property type="match status" value="1"/>
</dbReference>
<dbReference type="InterPro" id="IPR044855">
    <property type="entry name" value="CoA-Trfase_III_dom3_sf"/>
</dbReference>
<proteinExistence type="predicted"/>
<dbReference type="PANTHER" id="PTHR48207:SF4">
    <property type="entry name" value="BLL6097 PROTEIN"/>
    <property type="match status" value="1"/>
</dbReference>
<dbReference type="PANTHER" id="PTHR48207">
    <property type="entry name" value="SUCCINATE--HYDROXYMETHYLGLUTARATE COA-TRANSFERASE"/>
    <property type="match status" value="1"/>
</dbReference>
<dbReference type="Proteomes" id="UP000198922">
    <property type="component" value="Unassembled WGS sequence"/>
</dbReference>
<dbReference type="GO" id="GO:0008410">
    <property type="term" value="F:CoA-transferase activity"/>
    <property type="evidence" value="ECO:0007669"/>
    <property type="project" value="TreeGrafter"/>
</dbReference>
<sequence length="411" mass="44765">MTDTTLPFSGAEGALSGLRILDFSHLLQGPFATQLLADLGADVIKIERPGKGDLFRSLTFRNKWVGGTESPNHLAWNRNKRSLALDLKSAEAREIIMKMAEEADVVVQNFRPGVMARLGYGYEAFAAVNPRIVYCSGSGYGEEGPYVSRPGQDMLIQGLTGIMAATGQADQPPTPVGAGFSDQVGAMNMVYGILAALLWRERSGKGQEIKVNLMAGMLAHQNQEMVMAMNFNEDFERPNSGIGHPGMDAPFGTYPTRDGWITIAMSPYARLVEVLGNPDLSRFDDPAILYDRRDEVWAALAEETRRFGSDDLLDRLLEADIWCGRVKSHLEVADDPQVRHMGMITSYTHPTAGEVKCVAPAVKFSDTPASIRRHAPLVGEHSREILAELGYDAAQLDQLAQKGVVGMGGPA</sequence>
<accession>A0A1G7HSM5</accession>
<dbReference type="OrthoDB" id="7208981at2"/>
<dbReference type="EMBL" id="FNAT01000006">
    <property type="protein sequence ID" value="SDF03254.1"/>
    <property type="molecule type" value="Genomic_DNA"/>
</dbReference>
<evidence type="ECO:0000313" key="3">
    <source>
        <dbReference type="Proteomes" id="UP000198922"/>
    </source>
</evidence>
<dbReference type="Pfam" id="PF02515">
    <property type="entry name" value="CoA_transf_3"/>
    <property type="match status" value="1"/>
</dbReference>
<organism evidence="2 3">
    <name type="scientific">Limimaricola pyoseonensis</name>
    <dbReference type="NCBI Taxonomy" id="521013"/>
    <lineage>
        <taxon>Bacteria</taxon>
        <taxon>Pseudomonadati</taxon>
        <taxon>Pseudomonadota</taxon>
        <taxon>Alphaproteobacteria</taxon>
        <taxon>Rhodobacterales</taxon>
        <taxon>Paracoccaceae</taxon>
        <taxon>Limimaricola</taxon>
    </lineage>
</organism>